<evidence type="ECO:0000313" key="1">
    <source>
        <dbReference type="EMBL" id="KAH8484163.1"/>
    </source>
</evidence>
<accession>A0A8T2WVK7</accession>
<protein>
    <submittedName>
        <fullName evidence="1">Uncharacterized protein</fullName>
    </submittedName>
</protein>
<keyword evidence="2" id="KW-1185">Reference proteome</keyword>
<dbReference type="AlphaFoldDB" id="A0A8T2WVK7"/>
<evidence type="ECO:0000313" key="2">
    <source>
        <dbReference type="Proteomes" id="UP000807159"/>
    </source>
</evidence>
<gene>
    <name evidence="1" type="ORF">H0E87_028552</name>
</gene>
<organism evidence="1 2">
    <name type="scientific">Populus deltoides</name>
    <name type="common">Eastern poplar</name>
    <name type="synonym">Eastern cottonwood</name>
    <dbReference type="NCBI Taxonomy" id="3696"/>
    <lineage>
        <taxon>Eukaryota</taxon>
        <taxon>Viridiplantae</taxon>
        <taxon>Streptophyta</taxon>
        <taxon>Embryophyta</taxon>
        <taxon>Tracheophyta</taxon>
        <taxon>Spermatophyta</taxon>
        <taxon>Magnoliopsida</taxon>
        <taxon>eudicotyledons</taxon>
        <taxon>Gunneridae</taxon>
        <taxon>Pentapetalae</taxon>
        <taxon>rosids</taxon>
        <taxon>fabids</taxon>
        <taxon>Malpighiales</taxon>
        <taxon>Salicaceae</taxon>
        <taxon>Saliceae</taxon>
        <taxon>Populus</taxon>
    </lineage>
</organism>
<comment type="caution">
    <text evidence="1">The sequence shown here is derived from an EMBL/GenBank/DDBJ whole genome shotgun (WGS) entry which is preliminary data.</text>
</comment>
<sequence length="168" mass="19690">MRSLRDLGVAALRRRWVNIVVTSMIKLYLFCCIQENIIARNRSKSLEEFPLDATLLCISRWAQQNAILIHLLVLVKLEVKLKCYIDSFQVKLEARERKNETSKQIVLYAGKLDLPTDNDKLRAHLQGMQWRVTELERVCMRMQAPMTKIMKSRVSNHRTSDPYPGYVR</sequence>
<reference evidence="1" key="1">
    <citation type="journal article" date="2021" name="J. Hered.">
        <title>Genome Assembly of Salicaceae Populus deltoides (Eastern Cottonwood) I-69 Based on Nanopore Sequencing and Hi-C Technologies.</title>
        <authorList>
            <person name="Bai S."/>
            <person name="Wu H."/>
            <person name="Zhang J."/>
            <person name="Pan Z."/>
            <person name="Zhao W."/>
            <person name="Li Z."/>
            <person name="Tong C."/>
        </authorList>
    </citation>
    <scope>NUCLEOTIDE SEQUENCE</scope>
    <source>
        <tissue evidence="1">Leaf</tissue>
    </source>
</reference>
<name>A0A8T2WVK7_POPDE</name>
<dbReference type="Proteomes" id="UP000807159">
    <property type="component" value="Chromosome 17"/>
</dbReference>
<dbReference type="EMBL" id="JACEGQ020000017">
    <property type="protein sequence ID" value="KAH8484163.1"/>
    <property type="molecule type" value="Genomic_DNA"/>
</dbReference>
<proteinExistence type="predicted"/>